<dbReference type="Proteomes" id="UP000053815">
    <property type="component" value="Unassembled WGS sequence"/>
</dbReference>
<protein>
    <submittedName>
        <fullName evidence="1">Uncharacterized protein</fullName>
    </submittedName>
</protein>
<organism evidence="1">
    <name type="scientific">Mucor ambiguus</name>
    <dbReference type="NCBI Taxonomy" id="91626"/>
    <lineage>
        <taxon>Eukaryota</taxon>
        <taxon>Fungi</taxon>
        <taxon>Fungi incertae sedis</taxon>
        <taxon>Mucoromycota</taxon>
        <taxon>Mucoromycotina</taxon>
        <taxon>Mucoromycetes</taxon>
        <taxon>Mucorales</taxon>
        <taxon>Mucorineae</taxon>
        <taxon>Mucoraceae</taxon>
        <taxon>Mucor</taxon>
    </lineage>
</organism>
<proteinExistence type="predicted"/>
<sequence>MTVLPEGHIYTDHVHPWEEIVHYVSQNQVSKLRRNKDAQAVYQKWTEETLQTYGSIENFLLKEKLVWPKDDPKPILVLPNDFPYSVDPGIEHVLIWSKAPLAADFVESVLDERFGAHVWEWIYFVNPPEWQSVPTLPHVHVFMRKRSATAIPTTQT</sequence>
<gene>
    <name evidence="1" type="ORF">MAM1_0376d10161</name>
</gene>
<accession>A0A0C9N3I6</accession>
<dbReference type="GO" id="GO:0006044">
    <property type="term" value="P:N-acetylglucosamine metabolic process"/>
    <property type="evidence" value="ECO:0007669"/>
    <property type="project" value="TreeGrafter"/>
</dbReference>
<dbReference type="PANTHER" id="PTHR35020:SF2">
    <property type="entry name" value="N-ACETYLGLUCOSAMINE-INDUCED PROTEIN 1"/>
    <property type="match status" value="1"/>
</dbReference>
<dbReference type="Pfam" id="PF12239">
    <property type="entry name" value="DUF3605"/>
    <property type="match status" value="1"/>
</dbReference>
<keyword evidence="2" id="KW-1185">Reference proteome</keyword>
<evidence type="ECO:0000313" key="2">
    <source>
        <dbReference type="Proteomes" id="UP000053815"/>
    </source>
</evidence>
<dbReference type="GO" id="GO:0005737">
    <property type="term" value="C:cytoplasm"/>
    <property type="evidence" value="ECO:0007669"/>
    <property type="project" value="TreeGrafter"/>
</dbReference>
<dbReference type="STRING" id="91626.A0A0C9N3I6"/>
<dbReference type="EMBL" id="DF836665">
    <property type="protein sequence ID" value="GAN10617.1"/>
    <property type="molecule type" value="Genomic_DNA"/>
</dbReference>
<dbReference type="OrthoDB" id="498286at2759"/>
<reference evidence="1" key="1">
    <citation type="submission" date="2014-09" db="EMBL/GenBank/DDBJ databases">
        <title>Draft genome sequence of an oleaginous Mucoromycotina fungus Mucor ambiguus NBRC6742.</title>
        <authorList>
            <person name="Takeda I."/>
            <person name="Yamane N."/>
            <person name="Morita T."/>
            <person name="Tamano K."/>
            <person name="Machida M."/>
            <person name="Baker S."/>
            <person name="Koike H."/>
        </authorList>
    </citation>
    <scope>NUCLEOTIDE SEQUENCE</scope>
    <source>
        <strain evidence="1">NBRC 6742</strain>
    </source>
</reference>
<dbReference type="PANTHER" id="PTHR35020">
    <property type="entry name" value="N-ACETYLGLUCOSAMINE-INDUCED PROTEIN 1"/>
    <property type="match status" value="1"/>
</dbReference>
<dbReference type="AlphaFoldDB" id="A0A0C9N3I6"/>
<evidence type="ECO:0000313" key="1">
    <source>
        <dbReference type="EMBL" id="GAN10617.1"/>
    </source>
</evidence>
<dbReference type="InterPro" id="IPR022036">
    <property type="entry name" value="DUF3605"/>
</dbReference>
<name>A0A0C9N3I6_9FUNG</name>